<comment type="caution">
    <text evidence="1">The sequence shown here is derived from an EMBL/GenBank/DDBJ whole genome shotgun (WGS) entry which is preliminary data.</text>
</comment>
<keyword evidence="2" id="KW-1185">Reference proteome</keyword>
<name>A0AAP0QHK2_9ROSI</name>
<sequence length="76" mass="8077">MVSGGEQGLILAICEWWGGGEQGLILAACGCGWLGAAEQWRRQSAVHCRLVLITCGGDIATEPLRCGLEACQYLRA</sequence>
<dbReference type="EMBL" id="JBCGBO010000005">
    <property type="protein sequence ID" value="KAK9197808.1"/>
    <property type="molecule type" value="Genomic_DNA"/>
</dbReference>
<dbReference type="Proteomes" id="UP001428341">
    <property type="component" value="Unassembled WGS sequence"/>
</dbReference>
<organism evidence="1 2">
    <name type="scientific">Citrus x changshan-huyou</name>
    <dbReference type="NCBI Taxonomy" id="2935761"/>
    <lineage>
        <taxon>Eukaryota</taxon>
        <taxon>Viridiplantae</taxon>
        <taxon>Streptophyta</taxon>
        <taxon>Embryophyta</taxon>
        <taxon>Tracheophyta</taxon>
        <taxon>Spermatophyta</taxon>
        <taxon>Magnoliopsida</taxon>
        <taxon>eudicotyledons</taxon>
        <taxon>Gunneridae</taxon>
        <taxon>Pentapetalae</taxon>
        <taxon>rosids</taxon>
        <taxon>malvids</taxon>
        <taxon>Sapindales</taxon>
        <taxon>Rutaceae</taxon>
        <taxon>Aurantioideae</taxon>
        <taxon>Citrus</taxon>
    </lineage>
</organism>
<protein>
    <submittedName>
        <fullName evidence="1">Uncharacterized protein</fullName>
    </submittedName>
</protein>
<reference evidence="1 2" key="1">
    <citation type="submission" date="2024-05" db="EMBL/GenBank/DDBJ databases">
        <title>Haplotype-resolved chromosome-level genome assembly of Huyou (Citrus changshanensis).</title>
        <authorList>
            <person name="Miao C."/>
            <person name="Chen W."/>
            <person name="Wu Y."/>
            <person name="Wang L."/>
            <person name="Zhao S."/>
            <person name="Grierson D."/>
            <person name="Xu C."/>
            <person name="Chen K."/>
        </authorList>
    </citation>
    <scope>NUCLEOTIDE SEQUENCE [LARGE SCALE GENOMIC DNA]</scope>
    <source>
        <strain evidence="1">01-14</strain>
        <tissue evidence="1">Leaf</tissue>
    </source>
</reference>
<proteinExistence type="predicted"/>
<evidence type="ECO:0000313" key="2">
    <source>
        <dbReference type="Proteomes" id="UP001428341"/>
    </source>
</evidence>
<gene>
    <name evidence="1" type="ORF">WN944_012991</name>
</gene>
<accession>A0AAP0QHK2</accession>
<dbReference type="AlphaFoldDB" id="A0AAP0QHK2"/>
<evidence type="ECO:0000313" key="1">
    <source>
        <dbReference type="EMBL" id="KAK9197808.1"/>
    </source>
</evidence>